<name>A0A5D0CX01_9BACL</name>
<feature type="region of interest" description="Disordered" evidence="1">
    <location>
        <begin position="416"/>
        <end position="450"/>
    </location>
</feature>
<dbReference type="Pfam" id="PF13208">
    <property type="entry name" value="TerB_N"/>
    <property type="match status" value="1"/>
</dbReference>
<feature type="domain" description="TerB N-terminal" evidence="2">
    <location>
        <begin position="70"/>
        <end position="191"/>
    </location>
</feature>
<reference evidence="3 4" key="1">
    <citation type="submission" date="2019-08" db="EMBL/GenBank/DDBJ databases">
        <title>Genome sequencing of Paenibacillus faecis DSM 23593(T).</title>
        <authorList>
            <person name="Kook J.-K."/>
            <person name="Park S.-N."/>
            <person name="Lim Y.K."/>
        </authorList>
    </citation>
    <scope>NUCLEOTIDE SEQUENCE [LARGE SCALE GENOMIC DNA]</scope>
    <source>
        <strain evidence="3 4">DSM 23593</strain>
    </source>
</reference>
<dbReference type="Proteomes" id="UP000325218">
    <property type="component" value="Unassembled WGS sequence"/>
</dbReference>
<dbReference type="OrthoDB" id="2663344at2"/>
<dbReference type="InterPro" id="IPR025266">
    <property type="entry name" value="TerB_N"/>
</dbReference>
<evidence type="ECO:0000256" key="1">
    <source>
        <dbReference type="SAM" id="MobiDB-lite"/>
    </source>
</evidence>
<evidence type="ECO:0000313" key="3">
    <source>
        <dbReference type="EMBL" id="TYA14529.1"/>
    </source>
</evidence>
<keyword evidence="4" id="KW-1185">Reference proteome</keyword>
<gene>
    <name evidence="3" type="ORF">FRY98_02245</name>
</gene>
<proteinExistence type="predicted"/>
<feature type="compositionally biased region" description="Basic and acidic residues" evidence="1">
    <location>
        <begin position="1"/>
        <end position="21"/>
    </location>
</feature>
<dbReference type="RefSeq" id="WP_148450124.1">
    <property type="nucleotide sequence ID" value="NZ_VSDO01000001.1"/>
</dbReference>
<dbReference type="AlphaFoldDB" id="A0A5D0CX01"/>
<feature type="region of interest" description="Disordered" evidence="1">
    <location>
        <begin position="470"/>
        <end position="505"/>
    </location>
</feature>
<dbReference type="EMBL" id="VSDO01000001">
    <property type="protein sequence ID" value="TYA14529.1"/>
    <property type="molecule type" value="Genomic_DNA"/>
</dbReference>
<feature type="region of interest" description="Disordered" evidence="1">
    <location>
        <begin position="1"/>
        <end position="23"/>
    </location>
</feature>
<accession>A0A5D0CX01</accession>
<organism evidence="3 4">
    <name type="scientific">Paenibacillus faecis</name>
    <dbReference type="NCBI Taxonomy" id="862114"/>
    <lineage>
        <taxon>Bacteria</taxon>
        <taxon>Bacillati</taxon>
        <taxon>Bacillota</taxon>
        <taxon>Bacilli</taxon>
        <taxon>Bacillales</taxon>
        <taxon>Paenibacillaceae</taxon>
        <taxon>Paenibacillus</taxon>
    </lineage>
</organism>
<protein>
    <recommendedName>
        <fullName evidence="2">TerB N-terminal domain-containing protein</fullName>
    </recommendedName>
</protein>
<sequence>MNEGADKHGMSQDNKNPRTTREQGLTFAELELDFTDREEHADAANPMAGANPQAQSRIVMPDRVEREIDWRENFRYVSREEQFVQQAKELEGETVETAEFVPFQTYWPTYAEMQPPQLKWYLHWRGEVRAGRYPDTDLSYLFVYMYELIHGVGWREPSQGLDLLFRVWREYRERYPKLEVYAREWLYDFALVFGLDLPGMEPLLKFPRNLSTELRELEWYRRFTAEPLGLTWDMLTPLLDYEVEKSRFYTGQGRKDLQQYAPKVVSLVDGYLGKTQGNRLIDRFKPREKKVKRYLFRSAVYDFELYGRSVPVTVLPVSEHLPLRDYVTQLVRLTENKLRDLTGFKGKLRGIVVEPDVEQLVDRFLRKEFEQRKAEEVKARTPKVKINTARLRKLQKESDEVRDLLLAEELGGVGGNAWGEPKTAVTPITETKPGRRRDSDKRKQSGPQQTELDFERGWLVFAEAPEEFPDMGMGALAIPPTASSESESKSVGESQSESPVARQETVLWTEREAVAGSESTAAFFADRIQGGDELPSGWREMSARFSGAHLEMLSALLNGEGTSGLNRIAELAGSMPELLLDEINEIAMEEIGDLLVDGAEIPEEYQSELAGLLGRAAE</sequence>
<evidence type="ECO:0000313" key="4">
    <source>
        <dbReference type="Proteomes" id="UP000325218"/>
    </source>
</evidence>
<feature type="compositionally biased region" description="Low complexity" evidence="1">
    <location>
        <begin position="483"/>
        <end position="498"/>
    </location>
</feature>
<feature type="compositionally biased region" description="Basic and acidic residues" evidence="1">
    <location>
        <begin position="432"/>
        <end position="443"/>
    </location>
</feature>
<evidence type="ECO:0000259" key="2">
    <source>
        <dbReference type="Pfam" id="PF13208"/>
    </source>
</evidence>
<comment type="caution">
    <text evidence="3">The sequence shown here is derived from an EMBL/GenBank/DDBJ whole genome shotgun (WGS) entry which is preliminary data.</text>
</comment>